<evidence type="ECO:0000313" key="5">
    <source>
        <dbReference type="EMBL" id="RDU35825.1"/>
    </source>
</evidence>
<dbReference type="GO" id="GO:0004053">
    <property type="term" value="F:arginase activity"/>
    <property type="evidence" value="ECO:0007669"/>
    <property type="project" value="TreeGrafter"/>
</dbReference>
<evidence type="ECO:0000313" key="6">
    <source>
        <dbReference type="Proteomes" id="UP000257144"/>
    </source>
</evidence>
<dbReference type="PRINTS" id="PR00116">
    <property type="entry name" value="ARGINASE"/>
</dbReference>
<keyword evidence="1" id="KW-0479">Metal-binding</keyword>
<comment type="caution">
    <text evidence="5">The sequence shown here is derived from an EMBL/GenBank/DDBJ whole genome shotgun (WGS) entry which is preliminary data.</text>
</comment>
<organism evidence="5 6">
    <name type="scientific">Neobacillus piezotolerans</name>
    <dbReference type="NCBI Taxonomy" id="2259171"/>
    <lineage>
        <taxon>Bacteria</taxon>
        <taxon>Bacillati</taxon>
        <taxon>Bacillota</taxon>
        <taxon>Bacilli</taxon>
        <taxon>Bacillales</taxon>
        <taxon>Bacillaceae</taxon>
        <taxon>Neobacillus</taxon>
    </lineage>
</organism>
<dbReference type="PROSITE" id="PS51409">
    <property type="entry name" value="ARGINASE_2"/>
    <property type="match status" value="1"/>
</dbReference>
<gene>
    <name evidence="5" type="ORF">DRW41_16980</name>
</gene>
<dbReference type="InterPro" id="IPR006035">
    <property type="entry name" value="Ureohydrolase"/>
</dbReference>
<dbReference type="GO" id="GO:0030145">
    <property type="term" value="F:manganese ion binding"/>
    <property type="evidence" value="ECO:0007669"/>
    <property type="project" value="TreeGrafter"/>
</dbReference>
<dbReference type="OrthoDB" id="9789727at2"/>
<dbReference type="Gene3D" id="3.40.800.10">
    <property type="entry name" value="Ureohydrolase domain"/>
    <property type="match status" value="1"/>
</dbReference>
<keyword evidence="2" id="KW-0378">Hydrolase</keyword>
<dbReference type="InterPro" id="IPR023696">
    <property type="entry name" value="Ureohydrolase_dom_sf"/>
</dbReference>
<evidence type="ECO:0000256" key="3">
    <source>
        <dbReference type="ARBA" id="ARBA00023211"/>
    </source>
</evidence>
<dbReference type="PANTHER" id="PTHR43782">
    <property type="entry name" value="ARGINASE"/>
    <property type="match status" value="1"/>
</dbReference>
<dbReference type="SUPFAM" id="SSF52768">
    <property type="entry name" value="Arginase/deacetylase"/>
    <property type="match status" value="1"/>
</dbReference>
<dbReference type="AlphaFoldDB" id="A0A3D8GMV0"/>
<evidence type="ECO:0000256" key="4">
    <source>
        <dbReference type="PROSITE-ProRule" id="PRU00742"/>
    </source>
</evidence>
<evidence type="ECO:0000256" key="1">
    <source>
        <dbReference type="ARBA" id="ARBA00022723"/>
    </source>
</evidence>
<dbReference type="Pfam" id="PF00491">
    <property type="entry name" value="Arginase"/>
    <property type="match status" value="1"/>
</dbReference>
<dbReference type="GO" id="GO:0005737">
    <property type="term" value="C:cytoplasm"/>
    <property type="evidence" value="ECO:0007669"/>
    <property type="project" value="TreeGrafter"/>
</dbReference>
<protein>
    <submittedName>
        <fullName evidence="5">Arginase</fullName>
    </submittedName>
</protein>
<keyword evidence="3" id="KW-0464">Manganese</keyword>
<comment type="similarity">
    <text evidence="4">Belongs to the arginase family.</text>
</comment>
<name>A0A3D8GMV0_9BACI</name>
<keyword evidence="6" id="KW-1185">Reference proteome</keyword>
<dbReference type="PANTHER" id="PTHR43782:SF3">
    <property type="entry name" value="ARGINASE"/>
    <property type="match status" value="1"/>
</dbReference>
<dbReference type="PIRSF" id="PIRSF036979">
    <property type="entry name" value="Arginase"/>
    <property type="match status" value="1"/>
</dbReference>
<dbReference type="Proteomes" id="UP000257144">
    <property type="component" value="Unassembled WGS sequence"/>
</dbReference>
<accession>A0A3D8GMV0</accession>
<evidence type="ECO:0000256" key="2">
    <source>
        <dbReference type="ARBA" id="ARBA00022801"/>
    </source>
</evidence>
<reference evidence="5 6" key="1">
    <citation type="submission" date="2018-07" db="EMBL/GenBank/DDBJ databases">
        <title>Bacillus sp. YLB-04 draft genome sequence.</title>
        <authorList>
            <person name="Yu L."/>
            <person name="Tang X."/>
        </authorList>
    </citation>
    <scope>NUCLEOTIDE SEQUENCE [LARGE SCALE GENOMIC DNA]</scope>
    <source>
        <strain evidence="5 6">YLB-04</strain>
    </source>
</reference>
<dbReference type="EMBL" id="QNQT01000008">
    <property type="protein sequence ID" value="RDU35825.1"/>
    <property type="molecule type" value="Genomic_DNA"/>
</dbReference>
<sequence>MAVKIIVAGIPSCAGGLHPGTELAPDALRKTNLLPSLLKMDCTVVDRGNLLQGKMLARHNIPPVRNWPAPREVWDEIVETKETIFEKDAFSVILGGDCSIVVGAFTAFQQMFGENTYLIVVDGHLDTVAPQANRCIGAAGMGLWFLTQDTHVWWTGNRIPAGRIKAIGTHTPGEQLGIEHIPYEKFHTEEGIEELSRILVSIPEDAGILVHFDVDVLHESIMPAAYSPSSTGLDFKTASVLFSVLLRDTRVKGIEITEFAAGMEGAAKSAETIADLLIKGLNARKTISASGEYV</sequence>
<proteinExistence type="inferred from homology"/>